<evidence type="ECO:0000256" key="3">
    <source>
        <dbReference type="ARBA" id="ARBA00022786"/>
    </source>
</evidence>
<feature type="domain" description="Rhamnogalacturonase A/B/Epimerase-like pectate lyase" evidence="6">
    <location>
        <begin position="45"/>
        <end position="269"/>
    </location>
</feature>
<keyword evidence="3" id="KW-0833">Ubl conjugation pathway</keyword>
<gene>
    <name evidence="7" type="ORF">SAMN05421740_11364</name>
</gene>
<feature type="signal peptide" evidence="4">
    <location>
        <begin position="1"/>
        <end position="25"/>
    </location>
</feature>
<dbReference type="Proteomes" id="UP000198916">
    <property type="component" value="Unassembled WGS sequence"/>
</dbReference>
<accession>A0A1H7U2P6</accession>
<name>A0A1H7U2P6_9SPHI</name>
<dbReference type="RefSeq" id="WP_090609097.1">
    <property type="nucleotide sequence ID" value="NZ_FNZR01000013.1"/>
</dbReference>
<dbReference type="Pfam" id="PF12708">
    <property type="entry name" value="Pect-lyase_RHGA_epim"/>
    <property type="match status" value="1"/>
</dbReference>
<dbReference type="InterPro" id="IPR024535">
    <property type="entry name" value="RHGA/B-epi-like_pectate_lyase"/>
</dbReference>
<dbReference type="STRING" id="332977.SAMN05421740_11364"/>
<dbReference type="SMART" id="SM00710">
    <property type="entry name" value="PbH1"/>
    <property type="match status" value="7"/>
</dbReference>
<proteinExistence type="predicted"/>
<dbReference type="PANTHER" id="PTHR22990:SF15">
    <property type="entry name" value="F-BOX ONLY PROTEIN 10"/>
    <property type="match status" value="1"/>
</dbReference>
<keyword evidence="2" id="KW-0677">Repeat</keyword>
<dbReference type="SUPFAM" id="SSF51126">
    <property type="entry name" value="Pectin lyase-like"/>
    <property type="match status" value="1"/>
</dbReference>
<protein>
    <submittedName>
        <fullName evidence="7">Parallel beta-helix repeat (Two copies)</fullName>
    </submittedName>
</protein>
<dbReference type="InterPro" id="IPR022441">
    <property type="entry name" value="Para_beta_helix_rpt-2"/>
</dbReference>
<dbReference type="InterPro" id="IPR011050">
    <property type="entry name" value="Pectin_lyase_fold/virulence"/>
</dbReference>
<evidence type="ECO:0000256" key="1">
    <source>
        <dbReference type="ARBA" id="ARBA00004906"/>
    </source>
</evidence>
<evidence type="ECO:0000313" key="7">
    <source>
        <dbReference type="EMBL" id="SEL91362.1"/>
    </source>
</evidence>
<keyword evidence="8" id="KW-1185">Reference proteome</keyword>
<dbReference type="Pfam" id="PF05048">
    <property type="entry name" value="NosD"/>
    <property type="match status" value="1"/>
</dbReference>
<dbReference type="Gene3D" id="2.160.20.10">
    <property type="entry name" value="Single-stranded right-handed beta-helix, Pectin lyase-like"/>
    <property type="match status" value="1"/>
</dbReference>
<dbReference type="AlphaFoldDB" id="A0A1H7U2P6"/>
<evidence type="ECO:0000313" key="8">
    <source>
        <dbReference type="Proteomes" id="UP000198916"/>
    </source>
</evidence>
<evidence type="ECO:0000259" key="6">
    <source>
        <dbReference type="Pfam" id="PF12708"/>
    </source>
</evidence>
<dbReference type="InterPro" id="IPR051550">
    <property type="entry name" value="SCF-Subunits/Alg-Epimerases"/>
</dbReference>
<comment type="pathway">
    <text evidence="1">Protein modification; protein ubiquitination.</text>
</comment>
<dbReference type="PROSITE" id="PS51257">
    <property type="entry name" value="PROKAR_LIPOPROTEIN"/>
    <property type="match status" value="1"/>
</dbReference>
<feature type="chain" id="PRO_5011519763" evidence="4">
    <location>
        <begin position="26"/>
        <end position="517"/>
    </location>
</feature>
<dbReference type="InterPro" id="IPR006626">
    <property type="entry name" value="PbH1"/>
</dbReference>
<dbReference type="PANTHER" id="PTHR22990">
    <property type="entry name" value="F-BOX ONLY PROTEIN"/>
    <property type="match status" value="1"/>
</dbReference>
<keyword evidence="4" id="KW-0732">Signal</keyword>
<dbReference type="NCBIfam" id="TIGR03804">
    <property type="entry name" value="para_beta_helix"/>
    <property type="match status" value="1"/>
</dbReference>
<evidence type="ECO:0000256" key="2">
    <source>
        <dbReference type="ARBA" id="ARBA00022737"/>
    </source>
</evidence>
<feature type="domain" description="Periplasmic copper-binding protein NosD beta helix" evidence="5">
    <location>
        <begin position="418"/>
        <end position="513"/>
    </location>
</feature>
<dbReference type="InterPro" id="IPR012334">
    <property type="entry name" value="Pectin_lyas_fold"/>
</dbReference>
<reference evidence="8" key="1">
    <citation type="submission" date="2016-10" db="EMBL/GenBank/DDBJ databases">
        <authorList>
            <person name="Varghese N."/>
            <person name="Submissions S."/>
        </authorList>
    </citation>
    <scope>NUCLEOTIDE SEQUENCE [LARGE SCALE GENOMIC DNA]</scope>
    <source>
        <strain evidence="8">Jip14</strain>
    </source>
</reference>
<evidence type="ECO:0000256" key="4">
    <source>
        <dbReference type="SAM" id="SignalP"/>
    </source>
</evidence>
<dbReference type="OrthoDB" id="241638at2"/>
<sequence length="517" mass="55379">MQYRNGSLKMVFAALAALIVTVAGCQPDKPAAEKEETGLGQRLDVRSLGAKGDGKADDSKAIQAVIDSASPGDTVYLPKGEYLVRSLRLVPNVHLVADGVLKQPKELSESFSVENQHSTAPLFRAHRVSNIYLSFHAETVNEAIYASQSSNITIAGSRIAGDSTNRRSFPGILWYSCSACRVIGSTVSHYGGARESAKTYHPGTAIRVLSSRGVTFSGNELHHNGENGIFIHDSGDVEIDGNYIHHNGMSGIQVAFNSAELVRNYRITNNRLEYNAADAVDINNRAHGVVMPIQALIAGNYSWKNGFVGGESTPDGSGIGTLIGISEVTLSGNRAFGNNRPALYIEGCGAITANRNVTDGAFELVGRWDSIRMEGNTFPTLRLLANADGRVLHLKANRVTRALLPNDIRIDSLLLEENEIESGPVNINMEGNLRFEDNILTSGHDAGGLLLVKVGSAFLKGNRITNAKNAAISISETARQVVIDSNFVSSGGAALHNAGSVGLQQTRNTFDEQVKQP</sequence>
<organism evidence="7 8">
    <name type="scientific">Parapedobacter koreensis</name>
    <dbReference type="NCBI Taxonomy" id="332977"/>
    <lineage>
        <taxon>Bacteria</taxon>
        <taxon>Pseudomonadati</taxon>
        <taxon>Bacteroidota</taxon>
        <taxon>Sphingobacteriia</taxon>
        <taxon>Sphingobacteriales</taxon>
        <taxon>Sphingobacteriaceae</taxon>
        <taxon>Parapedobacter</taxon>
    </lineage>
</organism>
<dbReference type="InterPro" id="IPR007742">
    <property type="entry name" value="NosD_dom"/>
</dbReference>
<evidence type="ECO:0000259" key="5">
    <source>
        <dbReference type="Pfam" id="PF05048"/>
    </source>
</evidence>
<dbReference type="EMBL" id="FNZR01000013">
    <property type="protein sequence ID" value="SEL91362.1"/>
    <property type="molecule type" value="Genomic_DNA"/>
</dbReference>